<name>C9RMK1_FIBSS</name>
<dbReference type="SUPFAM" id="SSF53686">
    <property type="entry name" value="Tryptophan synthase beta subunit-like PLP-dependent enzymes"/>
    <property type="match status" value="1"/>
</dbReference>
<evidence type="ECO:0000256" key="1">
    <source>
        <dbReference type="ARBA" id="ARBA00001933"/>
    </source>
</evidence>
<proteinExistence type="inferred from homology"/>
<dbReference type="Gene3D" id="3.40.50.1100">
    <property type="match status" value="2"/>
</dbReference>
<feature type="domain" description="Tryptophan synthase beta chain-like PALP" evidence="6">
    <location>
        <begin position="6"/>
        <end position="301"/>
    </location>
</feature>
<gene>
    <name evidence="7" type="ordered locus">Fisuc_2650</name>
    <name evidence="8" type="ordered locus">FSU_3220</name>
</gene>
<sequence>MSTESVLQTPIVNLDNYAGNHLWIKRDDLIPFSFGGNKARKAFGFFREFDAGNYDCIVTYGSSSSNHCRVVSNMARQRNIPCYIIAPEEASKPTFNSQLMDLFGAEFKVCPVKDVSKTIDEIILNLRAAGKKPYFIAGGGHGNIGTQAYVDCYNEICDFEKKNSVFFDYIFFASGTGTTQAGLVCGKMMNGDNRQIIGISIARKNPRGRNVVVDSVKEYLSAKSISFTDNQIEENVVFVDDYTVDGYGCQNQLVQETIKNALFNYGIPMDSTYVAKAFAGMNDYLVLRKIKSKNVLFIHTGGTPLFFDSLKDME</sequence>
<dbReference type="RefSeq" id="WP_014547249.1">
    <property type="nucleotide sequence ID" value="NC_013410.1"/>
</dbReference>
<dbReference type="InterPro" id="IPR001926">
    <property type="entry name" value="TrpB-like_PALP"/>
</dbReference>
<dbReference type="PATRIC" id="fig|59374.8.peg.3079"/>
<reference evidence="8" key="3">
    <citation type="submission" date="2010-08" db="EMBL/GenBank/DDBJ databases">
        <authorList>
            <person name="Durkin A.S."/>
            <person name="Nelson K.E."/>
            <person name="Morrison M."/>
            <person name="Forsberg C.W."/>
            <person name="Wilson D.B."/>
            <person name="Russell J.B."/>
            <person name="Cann I.K.O."/>
            <person name="Mackie R.I."/>
            <person name="White B.A."/>
        </authorList>
    </citation>
    <scope>NUCLEOTIDE SEQUENCE</scope>
    <source>
        <strain evidence="8">S85</strain>
    </source>
</reference>
<dbReference type="EMBL" id="CP002158">
    <property type="protein sequence ID" value="ADL25328.1"/>
    <property type="molecule type" value="Genomic_DNA"/>
</dbReference>
<comment type="cofactor">
    <cofactor evidence="1">
        <name>pyridoxal 5'-phosphate</name>
        <dbReference type="ChEBI" id="CHEBI:597326"/>
    </cofactor>
</comment>
<accession>C9RMK1</accession>
<keyword evidence="7" id="KW-0378">Hydrolase</keyword>
<evidence type="ECO:0000313" key="10">
    <source>
        <dbReference type="Proteomes" id="UP000001497"/>
    </source>
</evidence>
<dbReference type="PANTHER" id="PTHR43780">
    <property type="entry name" value="1-AMINOCYCLOPROPANE-1-CARBOXYLATE DEAMINASE-RELATED"/>
    <property type="match status" value="1"/>
</dbReference>
<dbReference type="InterPro" id="IPR036052">
    <property type="entry name" value="TrpB-like_PALP_sf"/>
</dbReference>
<evidence type="ECO:0000313" key="8">
    <source>
        <dbReference type="EMBL" id="ADL25328.1"/>
    </source>
</evidence>
<dbReference type="STRING" id="59374.FSU_3220"/>
<dbReference type="GO" id="GO:0019148">
    <property type="term" value="F:D-cysteine desulfhydrase activity"/>
    <property type="evidence" value="ECO:0007669"/>
    <property type="project" value="TreeGrafter"/>
</dbReference>
<evidence type="ECO:0000256" key="5">
    <source>
        <dbReference type="PIRSR" id="PIRSR006278-2"/>
    </source>
</evidence>
<evidence type="ECO:0000313" key="7">
    <source>
        <dbReference type="EMBL" id="ACX76233.1"/>
    </source>
</evidence>
<dbReference type="EMBL" id="CP001792">
    <property type="protein sequence ID" value="ACX76233.1"/>
    <property type="molecule type" value="Genomic_DNA"/>
</dbReference>
<dbReference type="EC" id="3.5.99.7" evidence="7"/>
<evidence type="ECO:0000256" key="2">
    <source>
        <dbReference type="ARBA" id="ARBA00008639"/>
    </source>
</evidence>
<evidence type="ECO:0000313" key="9">
    <source>
        <dbReference type="Proteomes" id="UP000000517"/>
    </source>
</evidence>
<keyword evidence="3 5" id="KW-0663">Pyridoxal phosphate</keyword>
<dbReference type="PANTHER" id="PTHR43780:SF2">
    <property type="entry name" value="1-AMINOCYCLOPROPANE-1-CARBOXYLATE DEAMINASE-RELATED"/>
    <property type="match status" value="1"/>
</dbReference>
<comment type="similarity">
    <text evidence="2">Belongs to the ACC deaminase/D-cysteine desulfhydrase family.</text>
</comment>
<dbReference type="KEGG" id="fsu:Fisuc_2650"/>
<reference evidence="9" key="2">
    <citation type="submission" date="2010-08" db="EMBL/GenBank/DDBJ databases">
        <title>Complete sequence of Fibrobacter succinogenes subsp. succinogenes S85.</title>
        <authorList>
            <person name="Durkin A.S."/>
            <person name="Nelson K.E."/>
            <person name="Morrison M."/>
            <person name="Forsberg C.W."/>
            <person name="Wilson D.B."/>
            <person name="Russell J.B."/>
            <person name="Cann I.K.O."/>
            <person name="Mackie R.I."/>
            <person name="White B.A."/>
        </authorList>
    </citation>
    <scope>NUCLEOTIDE SEQUENCE [LARGE SCALE GENOMIC DNA]</scope>
    <source>
        <strain evidence="9">ATCC 19169 / S85</strain>
    </source>
</reference>
<dbReference type="OrthoDB" id="9801249at2"/>
<protein>
    <submittedName>
        <fullName evidence="7 8">1-aminocyclopropane-1-carboxylate deaminase</fullName>
        <ecNumber evidence="7">3.5.99.7</ecNumber>
    </submittedName>
</protein>
<dbReference type="PIRSF" id="PIRSF006278">
    <property type="entry name" value="ACCD_DCysDesulf"/>
    <property type="match status" value="1"/>
</dbReference>
<dbReference type="AlphaFoldDB" id="C9RMK1"/>
<evidence type="ECO:0000256" key="3">
    <source>
        <dbReference type="ARBA" id="ARBA00022898"/>
    </source>
</evidence>
<evidence type="ECO:0000259" key="6">
    <source>
        <dbReference type="Pfam" id="PF00291"/>
    </source>
</evidence>
<dbReference type="Proteomes" id="UP000001497">
    <property type="component" value="Chromosome"/>
</dbReference>
<dbReference type="Pfam" id="PF00291">
    <property type="entry name" value="PALP"/>
    <property type="match status" value="1"/>
</dbReference>
<organism evidence="8 9">
    <name type="scientific">Fibrobacter succinogenes (strain ATCC 19169 / S85)</name>
    <dbReference type="NCBI Taxonomy" id="59374"/>
    <lineage>
        <taxon>Bacteria</taxon>
        <taxon>Pseudomonadati</taxon>
        <taxon>Fibrobacterota</taxon>
        <taxon>Fibrobacteria</taxon>
        <taxon>Fibrobacterales</taxon>
        <taxon>Fibrobacteraceae</taxon>
        <taxon>Fibrobacter</taxon>
    </lineage>
</organism>
<keyword evidence="10" id="KW-1185">Reference proteome</keyword>
<dbReference type="InterPro" id="IPR027278">
    <property type="entry name" value="ACCD_DCysDesulf"/>
</dbReference>
<reference evidence="7 10" key="1">
    <citation type="submission" date="2009-10" db="EMBL/GenBank/DDBJ databases">
        <title>Complete sequence of Fibrobacter succinogenes subsp. succinogenes S85.</title>
        <authorList>
            <consortium name="US DOE Joint Genome Institute"/>
            <person name="Lucas S."/>
            <person name="Copeland A."/>
            <person name="Lapidus A."/>
            <person name="Glavina del Rio T."/>
            <person name="Tice H."/>
            <person name="Bruce D."/>
            <person name="Goodwin L."/>
            <person name="Pitluck S."/>
            <person name="Chertkov O."/>
            <person name="Detter J.C."/>
            <person name="Han C."/>
            <person name="Tapia R."/>
            <person name="Larimer F."/>
            <person name="Land M."/>
            <person name="Hauser L."/>
            <person name="Kyrpides N."/>
            <person name="Mikhailova N."/>
            <person name="Weimer P.J."/>
            <person name="Stevenson D.M."/>
            <person name="Boyum J."/>
            <person name="Brumm P.I."/>
            <person name="Mead D."/>
        </authorList>
    </citation>
    <scope>NUCLEOTIDE SEQUENCE [LARGE SCALE GENOMIC DNA]</scope>
    <source>
        <strain evidence="10">ATCC 19169 / S85</strain>
        <strain evidence="7">S85</strain>
    </source>
</reference>
<dbReference type="HOGENOM" id="CLU_048897_1_0_0"/>
<evidence type="ECO:0000256" key="4">
    <source>
        <dbReference type="PIRSR" id="PIRSR006278-1"/>
    </source>
</evidence>
<dbReference type="eggNOG" id="COG2515">
    <property type="taxonomic scope" value="Bacteria"/>
</dbReference>
<dbReference type="KEGG" id="fsc:FSU_3220"/>
<dbReference type="Proteomes" id="UP000000517">
    <property type="component" value="Chromosome"/>
</dbReference>
<dbReference type="GO" id="GO:0008660">
    <property type="term" value="F:1-aminocyclopropane-1-carboxylate deaminase activity"/>
    <property type="evidence" value="ECO:0007669"/>
    <property type="project" value="UniProtKB-EC"/>
</dbReference>
<feature type="modified residue" description="N6-(pyridoxal phosphate)lysine" evidence="5">
    <location>
        <position position="38"/>
    </location>
</feature>
<feature type="active site" description="Nucleophile" evidence="4">
    <location>
        <position position="65"/>
    </location>
</feature>